<keyword evidence="12" id="KW-0106">Calcium</keyword>
<dbReference type="Pfam" id="PF00456">
    <property type="entry name" value="Transketolase_N"/>
    <property type="match status" value="1"/>
</dbReference>
<evidence type="ECO:0000256" key="9">
    <source>
        <dbReference type="ARBA" id="ARBA00013152"/>
    </source>
</evidence>
<reference evidence="18" key="1">
    <citation type="submission" date="2022-11" db="UniProtKB">
        <authorList>
            <consortium name="WormBaseParasite"/>
        </authorList>
    </citation>
    <scope>IDENTIFICATION</scope>
</reference>
<dbReference type="SUPFAM" id="SSF52518">
    <property type="entry name" value="Thiamin diphosphate-binding fold (THDP-binding)"/>
    <property type="match status" value="2"/>
</dbReference>
<dbReference type="Proteomes" id="UP000887540">
    <property type="component" value="Unplaced"/>
</dbReference>
<dbReference type="SMART" id="SM00861">
    <property type="entry name" value="Transket_pyr"/>
    <property type="match status" value="1"/>
</dbReference>
<dbReference type="FunFam" id="3.40.50.970:FF:000129">
    <property type="entry name" value="Transketolase"/>
    <property type="match status" value="1"/>
</dbReference>
<proteinExistence type="inferred from homology"/>
<dbReference type="CDD" id="cd02012">
    <property type="entry name" value="TPP_TK"/>
    <property type="match status" value="1"/>
</dbReference>
<evidence type="ECO:0000256" key="11">
    <source>
        <dbReference type="ARBA" id="ARBA00022723"/>
    </source>
</evidence>
<comment type="cofactor">
    <cofactor evidence="3">
        <name>Co(2+)</name>
        <dbReference type="ChEBI" id="CHEBI:48828"/>
    </cofactor>
</comment>
<evidence type="ECO:0000256" key="14">
    <source>
        <dbReference type="ARBA" id="ARBA00023052"/>
    </source>
</evidence>
<name>A0A914D7Y5_9BILA</name>
<dbReference type="GO" id="GO:0004802">
    <property type="term" value="F:transketolase activity"/>
    <property type="evidence" value="ECO:0007669"/>
    <property type="project" value="UniProtKB-EC"/>
</dbReference>
<evidence type="ECO:0000256" key="5">
    <source>
        <dbReference type="ARBA" id="ARBA00001964"/>
    </source>
</evidence>
<dbReference type="GO" id="GO:0030976">
    <property type="term" value="F:thiamine pyrophosphate binding"/>
    <property type="evidence" value="ECO:0007669"/>
    <property type="project" value="TreeGrafter"/>
</dbReference>
<organism evidence="17 18">
    <name type="scientific">Acrobeloides nanus</name>
    <dbReference type="NCBI Taxonomy" id="290746"/>
    <lineage>
        <taxon>Eukaryota</taxon>
        <taxon>Metazoa</taxon>
        <taxon>Ecdysozoa</taxon>
        <taxon>Nematoda</taxon>
        <taxon>Chromadorea</taxon>
        <taxon>Rhabditida</taxon>
        <taxon>Tylenchina</taxon>
        <taxon>Cephalobomorpha</taxon>
        <taxon>Cephaloboidea</taxon>
        <taxon>Cephalobidae</taxon>
        <taxon>Acrobeloides</taxon>
    </lineage>
</organism>
<evidence type="ECO:0000256" key="8">
    <source>
        <dbReference type="ARBA" id="ARBA00011738"/>
    </source>
</evidence>
<evidence type="ECO:0000256" key="7">
    <source>
        <dbReference type="ARBA" id="ARBA00007131"/>
    </source>
</evidence>
<dbReference type="PANTHER" id="PTHR43195">
    <property type="entry name" value="TRANSKETOLASE"/>
    <property type="match status" value="1"/>
</dbReference>
<dbReference type="Gene3D" id="3.40.50.970">
    <property type="match status" value="2"/>
</dbReference>
<evidence type="ECO:0000256" key="15">
    <source>
        <dbReference type="ARBA" id="ARBA00023128"/>
    </source>
</evidence>
<feature type="domain" description="Transketolase-like pyrimidine-binding" evidence="16">
    <location>
        <begin position="264"/>
        <end position="428"/>
    </location>
</feature>
<evidence type="ECO:0000256" key="2">
    <source>
        <dbReference type="ARBA" id="ARBA00001936"/>
    </source>
</evidence>
<evidence type="ECO:0000256" key="6">
    <source>
        <dbReference type="ARBA" id="ARBA00004173"/>
    </source>
</evidence>
<evidence type="ECO:0000256" key="13">
    <source>
        <dbReference type="ARBA" id="ARBA00022842"/>
    </source>
</evidence>
<keyword evidence="15" id="KW-0496">Mitochondrion</keyword>
<dbReference type="InterPro" id="IPR020826">
    <property type="entry name" value="Transketolase_BS"/>
</dbReference>
<dbReference type="Gene3D" id="3.40.50.920">
    <property type="match status" value="1"/>
</dbReference>
<evidence type="ECO:0000256" key="1">
    <source>
        <dbReference type="ARBA" id="ARBA00001913"/>
    </source>
</evidence>
<dbReference type="EC" id="2.2.1.1" evidence="9"/>
<dbReference type="Pfam" id="PF02780">
    <property type="entry name" value="Transketolase_C"/>
    <property type="match status" value="1"/>
</dbReference>
<dbReference type="InterPro" id="IPR033248">
    <property type="entry name" value="Transketolase_C"/>
</dbReference>
<dbReference type="InterPro" id="IPR029061">
    <property type="entry name" value="THDP-binding"/>
</dbReference>
<dbReference type="AlphaFoldDB" id="A0A914D7Y5"/>
<dbReference type="PROSITE" id="PS00802">
    <property type="entry name" value="TRANSKETOLASE_2"/>
    <property type="match status" value="1"/>
</dbReference>
<dbReference type="GO" id="GO:0005739">
    <property type="term" value="C:mitochondrion"/>
    <property type="evidence" value="ECO:0007669"/>
    <property type="project" value="UniProtKB-SubCell"/>
</dbReference>
<dbReference type="SUPFAM" id="SSF52922">
    <property type="entry name" value="TK C-terminal domain-like"/>
    <property type="match status" value="1"/>
</dbReference>
<comment type="cofactor">
    <cofactor evidence="5">
        <name>thiamine diphosphate</name>
        <dbReference type="ChEBI" id="CHEBI:58937"/>
    </cofactor>
</comment>
<evidence type="ECO:0000259" key="16">
    <source>
        <dbReference type="SMART" id="SM00861"/>
    </source>
</evidence>
<dbReference type="InterPro" id="IPR009014">
    <property type="entry name" value="Transketo_C/PFOR_II"/>
</dbReference>
<evidence type="ECO:0000313" key="17">
    <source>
        <dbReference type="Proteomes" id="UP000887540"/>
    </source>
</evidence>
<dbReference type="CDD" id="cd07033">
    <property type="entry name" value="TPP_PYR_DXS_TK_like"/>
    <property type="match status" value="1"/>
</dbReference>
<evidence type="ECO:0000313" key="18">
    <source>
        <dbReference type="WBParaSite" id="ACRNAN_scaffold2003.g16205.t1"/>
    </source>
</evidence>
<evidence type="ECO:0000256" key="4">
    <source>
        <dbReference type="ARBA" id="ARBA00001946"/>
    </source>
</evidence>
<sequence length="569" mass="61460">EMHYEVANPRNPSADRFVLSKGHACPILYAAWEEAGLLTHDDVLSLRKVDSDIEGHPTPRLSFIDVATGSLGQGLSCAAGMAYVGKYVDKSAFRVYCLIGDGESAEGSIWEAAAFSSYYKLDNLVAIVDVNRLGQSQATQLGHDVEAYARRFAAFGFHSIVVDGHSVEALLNAYKEARNTKNQPTAIIAKTFKGKDISGVENQDDWHGKPVPVEKADEIRAILKSTKRHNWQIKAPPNDAPDTKLSFGNIHLSSPPSYKLGEKIATRAAYGTALVKLGDSSKRIMGFDGDVKNSTFSEKLLKKYPDQFVECFIAEQNLVGVAIGAGTRDRVVPFCSTFAAFFTRAADQLRMGAISFANVKCVGSHVGVSIGEDGPSQMALEDLGLFRAIPKGVVFYPSDAVSTERAAELAANYHGIVYIRTSRPATAVLYSGDEKFEIGKAKVVRESPNDKVLLVGAGVTLYECLKAQEELAKSGVHAAVVDLFSIKPIDTELLVKQAQRVGGRVVTVEDHYQAGGIGEAVSAALSDTGNVRVRSLFVKDVPRSGPPDVLIDLFGISARHIVDAVKNFH</sequence>
<dbReference type="WBParaSite" id="ACRNAN_scaffold2003.g16205.t1">
    <property type="protein sequence ID" value="ACRNAN_scaffold2003.g16205.t1"/>
    <property type="gene ID" value="ACRNAN_scaffold2003.g16205"/>
</dbReference>
<comment type="cofactor">
    <cofactor evidence="1">
        <name>Ca(2+)</name>
        <dbReference type="ChEBI" id="CHEBI:29108"/>
    </cofactor>
</comment>
<keyword evidence="11" id="KW-0479">Metal-binding</keyword>
<dbReference type="Pfam" id="PF02779">
    <property type="entry name" value="Transket_pyr"/>
    <property type="match status" value="1"/>
</dbReference>
<evidence type="ECO:0000256" key="12">
    <source>
        <dbReference type="ARBA" id="ARBA00022837"/>
    </source>
</evidence>
<dbReference type="InterPro" id="IPR005474">
    <property type="entry name" value="Transketolase_N"/>
</dbReference>
<keyword evidence="14" id="KW-0786">Thiamine pyrophosphate</keyword>
<dbReference type="InterPro" id="IPR005475">
    <property type="entry name" value="Transketolase-like_Pyr-bd"/>
</dbReference>
<keyword evidence="10" id="KW-0808">Transferase</keyword>
<comment type="similarity">
    <text evidence="7">Belongs to the transketolase family.</text>
</comment>
<evidence type="ECO:0000256" key="3">
    <source>
        <dbReference type="ARBA" id="ARBA00001941"/>
    </source>
</evidence>
<dbReference type="InterPro" id="IPR051424">
    <property type="entry name" value="Transketolase-like"/>
</dbReference>
<evidence type="ECO:0000256" key="10">
    <source>
        <dbReference type="ARBA" id="ARBA00022679"/>
    </source>
</evidence>
<protein>
    <recommendedName>
        <fullName evidence="9">transketolase</fullName>
        <ecNumber evidence="9">2.2.1.1</ecNumber>
    </recommendedName>
</protein>
<comment type="subunit">
    <text evidence="8">Homodimer.</text>
</comment>
<comment type="cofactor">
    <cofactor evidence="4">
        <name>Mg(2+)</name>
        <dbReference type="ChEBI" id="CHEBI:18420"/>
    </cofactor>
</comment>
<dbReference type="GO" id="GO:0046872">
    <property type="term" value="F:metal ion binding"/>
    <property type="evidence" value="ECO:0007669"/>
    <property type="project" value="UniProtKB-KW"/>
</dbReference>
<dbReference type="PANTHER" id="PTHR43195:SF1">
    <property type="entry name" value="FI06132P-RELATED"/>
    <property type="match status" value="1"/>
</dbReference>
<keyword evidence="17" id="KW-1185">Reference proteome</keyword>
<accession>A0A914D7Y5</accession>
<comment type="cofactor">
    <cofactor evidence="2">
        <name>Mn(2+)</name>
        <dbReference type="ChEBI" id="CHEBI:29035"/>
    </cofactor>
</comment>
<keyword evidence="13" id="KW-0460">Magnesium</keyword>
<dbReference type="NCBIfam" id="NF004559">
    <property type="entry name" value="PRK05899.2-5"/>
    <property type="match status" value="1"/>
</dbReference>
<comment type="subcellular location">
    <subcellularLocation>
        <location evidence="6">Mitochondrion</location>
    </subcellularLocation>
</comment>